<organism evidence="2 3">
    <name type="scientific">Buchnera aphidicola</name>
    <name type="common">Anoecia oenotherae</name>
    <dbReference type="NCBI Taxonomy" id="1241833"/>
    <lineage>
        <taxon>Bacteria</taxon>
        <taxon>Pseudomonadati</taxon>
        <taxon>Pseudomonadota</taxon>
        <taxon>Gammaproteobacteria</taxon>
        <taxon>Enterobacterales</taxon>
        <taxon>Erwiniaceae</taxon>
        <taxon>Buchnera</taxon>
    </lineage>
</organism>
<keyword evidence="3" id="KW-1185">Reference proteome</keyword>
<dbReference type="Proteomes" id="UP000298677">
    <property type="component" value="Chromosome"/>
</dbReference>
<keyword evidence="1" id="KW-1133">Transmembrane helix</keyword>
<keyword evidence="1" id="KW-0472">Membrane</keyword>
<dbReference type="EMBL" id="CP033012">
    <property type="protein sequence ID" value="QCI19323.1"/>
    <property type="molecule type" value="Genomic_DNA"/>
</dbReference>
<keyword evidence="1" id="KW-0812">Transmembrane</keyword>
<evidence type="ECO:0000256" key="1">
    <source>
        <dbReference type="SAM" id="Phobius"/>
    </source>
</evidence>
<gene>
    <name evidence="2" type="ORF">D9V65_01005</name>
</gene>
<dbReference type="AlphaFoldDB" id="A0A4D6XQP0"/>
<proteinExistence type="predicted"/>
<protein>
    <submittedName>
        <fullName evidence="2">Uncharacterized protein</fullName>
    </submittedName>
</protein>
<evidence type="ECO:0000313" key="3">
    <source>
        <dbReference type="Proteomes" id="UP000298677"/>
    </source>
</evidence>
<evidence type="ECO:0000313" key="2">
    <source>
        <dbReference type="EMBL" id="QCI19323.1"/>
    </source>
</evidence>
<accession>A0A4D6XQP0</accession>
<reference evidence="2 3" key="1">
    <citation type="submission" date="2018-10" db="EMBL/GenBank/DDBJ databases">
        <title>Comparative functional genomics of the obligate endosymbiont Buchnera aphidicola.</title>
        <authorList>
            <person name="Chong R.A."/>
        </authorList>
    </citation>
    <scope>NUCLEOTIDE SEQUENCE [LARGE SCALE GENOMIC DNA]</scope>
    <source>
        <strain evidence="2 3">Aoe</strain>
    </source>
</reference>
<feature type="transmembrane region" description="Helical" evidence="1">
    <location>
        <begin position="6"/>
        <end position="26"/>
    </location>
</feature>
<name>A0A4D6XQP0_9GAMM</name>
<sequence>MILLIYQLILIIILFLYIKIYIPFILNKFDFIEIILFKIKMFIIYKKIKVKGFITCMNELLKKN</sequence>